<dbReference type="OrthoDB" id="43309at2157"/>
<dbReference type="AlphaFoldDB" id="A0A0U3GWT2"/>
<dbReference type="RefSeq" id="WP_015385355.1">
    <property type="nucleotide sequence ID" value="NZ_BHWZ01000001.1"/>
</dbReference>
<dbReference type="EMBL" id="CP013694">
    <property type="protein sequence ID" value="ALU29494.1"/>
    <property type="molecule type" value="Genomic_DNA"/>
</dbReference>
<accession>A0A0U3GWT2</accession>
<evidence type="ECO:0000313" key="1">
    <source>
        <dbReference type="EMBL" id="ALU29494.1"/>
    </source>
</evidence>
<dbReference type="GeneID" id="14550640"/>
<reference evidence="3 4" key="1">
    <citation type="submission" date="2015-12" db="EMBL/GenBank/DDBJ databases">
        <title>A stable core within a dynamic pangenome in Sulfolobus acidocaldarius.</title>
        <authorList>
            <person name="Anderson R."/>
            <person name="Kouris A."/>
            <person name="Seward C."/>
            <person name="Campbell K."/>
            <person name="Whitaker R."/>
        </authorList>
    </citation>
    <scope>NUCLEOTIDE SEQUENCE [LARGE SCALE GENOMIC DNA]</scope>
    <source>
        <strain evidence="1 4">GG12-C01-09</strain>
        <strain evidence="2 3">NG05B_CO5_07</strain>
    </source>
</reference>
<gene>
    <name evidence="1" type="ORF">ATY89_05725</name>
    <name evidence="2" type="ORF">ATZ20_08750</name>
</gene>
<evidence type="ECO:0000313" key="2">
    <source>
        <dbReference type="EMBL" id="ALU32223.1"/>
    </source>
</evidence>
<dbReference type="EMBL" id="CP013695">
    <property type="protein sequence ID" value="ALU32223.1"/>
    <property type="molecule type" value="Genomic_DNA"/>
</dbReference>
<proteinExistence type="predicted"/>
<organism evidence="1 4">
    <name type="scientific">Sulfolobus acidocaldarius</name>
    <dbReference type="NCBI Taxonomy" id="2285"/>
    <lineage>
        <taxon>Archaea</taxon>
        <taxon>Thermoproteota</taxon>
        <taxon>Thermoprotei</taxon>
        <taxon>Sulfolobales</taxon>
        <taxon>Sulfolobaceae</taxon>
        <taxon>Sulfolobus</taxon>
    </lineage>
</organism>
<evidence type="ECO:0000313" key="3">
    <source>
        <dbReference type="Proteomes" id="UP000060043"/>
    </source>
</evidence>
<dbReference type="Proteomes" id="UP000060043">
    <property type="component" value="Chromosome"/>
</dbReference>
<dbReference type="PaxDb" id="1435377-SUSAZ_00530"/>
<sequence>MYKVIFKLMGNRKSPNSIRTFTKAGFIITYYRKNGNIEEYTTLYRTNDINELKEAIADLAYLLSKQGKYGTYDFARIYMIKDQYIGKIAGGGLGAALGYTLGGLGGLVLGTLGGILLGELVDVELGETFIGVMAWPIELKY</sequence>
<dbReference type="STRING" id="1435377.SUSAZ_00530"/>
<dbReference type="Proteomes" id="UP000065473">
    <property type="component" value="Chromosome"/>
</dbReference>
<protein>
    <submittedName>
        <fullName evidence="1">Uncharacterized protein</fullName>
    </submittedName>
</protein>
<name>A0A0U3GWT2_9CREN</name>
<evidence type="ECO:0000313" key="4">
    <source>
        <dbReference type="Proteomes" id="UP000065473"/>
    </source>
</evidence>